<evidence type="ECO:0000313" key="3">
    <source>
        <dbReference type="Proteomes" id="UP000298313"/>
    </source>
</evidence>
<dbReference type="RefSeq" id="WP_134521893.1">
    <property type="nucleotide sequence ID" value="NZ_SOHH01000006.1"/>
</dbReference>
<dbReference type="Proteomes" id="UP000298313">
    <property type="component" value="Unassembled WGS sequence"/>
</dbReference>
<dbReference type="EMBL" id="SOHH01000006">
    <property type="protein sequence ID" value="TFD83700.1"/>
    <property type="molecule type" value="Genomic_DNA"/>
</dbReference>
<evidence type="ECO:0000313" key="2">
    <source>
        <dbReference type="EMBL" id="TFD83700.1"/>
    </source>
</evidence>
<feature type="region of interest" description="Disordered" evidence="1">
    <location>
        <begin position="40"/>
        <end position="82"/>
    </location>
</feature>
<gene>
    <name evidence="2" type="ORF">E3T48_00230</name>
</gene>
<protein>
    <submittedName>
        <fullName evidence="2">Uncharacterized protein</fullName>
    </submittedName>
</protein>
<evidence type="ECO:0000256" key="1">
    <source>
        <dbReference type="SAM" id="MobiDB-lite"/>
    </source>
</evidence>
<name>A0A4V6QIT5_9MICO</name>
<feature type="non-terminal residue" evidence="2">
    <location>
        <position position="82"/>
    </location>
</feature>
<organism evidence="2 3">
    <name type="scientific">Cryobacterium fucosi</name>
    <dbReference type="NCBI Taxonomy" id="1259157"/>
    <lineage>
        <taxon>Bacteria</taxon>
        <taxon>Bacillati</taxon>
        <taxon>Actinomycetota</taxon>
        <taxon>Actinomycetes</taxon>
        <taxon>Micrococcales</taxon>
        <taxon>Microbacteriaceae</taxon>
        <taxon>Cryobacterium</taxon>
    </lineage>
</organism>
<accession>A0A4V6QIT5</accession>
<proteinExistence type="predicted"/>
<dbReference type="AlphaFoldDB" id="A0A4V6QIT5"/>
<sequence length="82" mass="8055">MSPGTGPGDEYNSELPPHTIHNLAAALPGNLDGRADASLSARAAAGDRPGGVGGARAVNAGAHPTTHTVEISTPGVPRAARP</sequence>
<keyword evidence="3" id="KW-1185">Reference proteome</keyword>
<reference evidence="2 3" key="1">
    <citation type="submission" date="2019-03" db="EMBL/GenBank/DDBJ databases">
        <title>Genomics of glacier-inhabiting Cryobacterium strains.</title>
        <authorList>
            <person name="Liu Q."/>
            <person name="Xin Y.-H."/>
        </authorList>
    </citation>
    <scope>NUCLEOTIDE SEQUENCE [LARGE SCALE GENOMIC DNA]</scope>
    <source>
        <strain evidence="2 3">Hh4</strain>
    </source>
</reference>
<comment type="caution">
    <text evidence="2">The sequence shown here is derived from an EMBL/GenBank/DDBJ whole genome shotgun (WGS) entry which is preliminary data.</text>
</comment>